<reference evidence="1" key="1">
    <citation type="submission" date="2018-02" db="EMBL/GenBank/DDBJ databases">
        <title>Rhizophora mucronata_Transcriptome.</title>
        <authorList>
            <person name="Meera S.P."/>
            <person name="Sreeshan A."/>
            <person name="Augustine A."/>
        </authorList>
    </citation>
    <scope>NUCLEOTIDE SEQUENCE</scope>
    <source>
        <tissue evidence="1">Leaf</tissue>
    </source>
</reference>
<dbReference type="EMBL" id="GGEC01086158">
    <property type="protein sequence ID" value="MBX66642.1"/>
    <property type="molecule type" value="Transcribed_RNA"/>
</dbReference>
<proteinExistence type="predicted"/>
<sequence length="43" mass="5139">MEIKVELAMNGLQVYSFDKMGLLADRLQLFSELHYRFNFFPLL</sequence>
<accession>A0A2P2QI14</accession>
<evidence type="ECO:0000313" key="1">
    <source>
        <dbReference type="EMBL" id="MBX66642.1"/>
    </source>
</evidence>
<organism evidence="1">
    <name type="scientific">Rhizophora mucronata</name>
    <name type="common">Asiatic mangrove</name>
    <dbReference type="NCBI Taxonomy" id="61149"/>
    <lineage>
        <taxon>Eukaryota</taxon>
        <taxon>Viridiplantae</taxon>
        <taxon>Streptophyta</taxon>
        <taxon>Embryophyta</taxon>
        <taxon>Tracheophyta</taxon>
        <taxon>Spermatophyta</taxon>
        <taxon>Magnoliopsida</taxon>
        <taxon>eudicotyledons</taxon>
        <taxon>Gunneridae</taxon>
        <taxon>Pentapetalae</taxon>
        <taxon>rosids</taxon>
        <taxon>fabids</taxon>
        <taxon>Malpighiales</taxon>
        <taxon>Rhizophoraceae</taxon>
        <taxon>Rhizophora</taxon>
    </lineage>
</organism>
<protein>
    <submittedName>
        <fullName evidence="1">Uncharacterized protein</fullName>
    </submittedName>
</protein>
<name>A0A2P2QI14_RHIMU</name>
<dbReference type="AlphaFoldDB" id="A0A2P2QI14"/>